<feature type="signal peptide" evidence="3">
    <location>
        <begin position="1"/>
        <end position="20"/>
    </location>
</feature>
<dbReference type="InterPro" id="IPR011990">
    <property type="entry name" value="TPR-like_helical_dom_sf"/>
</dbReference>
<evidence type="ECO:0000256" key="3">
    <source>
        <dbReference type="SAM" id="SignalP"/>
    </source>
</evidence>
<feature type="repeat" description="TPR" evidence="1">
    <location>
        <begin position="429"/>
        <end position="462"/>
    </location>
</feature>
<dbReference type="GO" id="GO:0016757">
    <property type="term" value="F:glycosyltransferase activity"/>
    <property type="evidence" value="ECO:0007669"/>
    <property type="project" value="TreeGrafter"/>
</dbReference>
<evidence type="ECO:0000313" key="5">
    <source>
        <dbReference type="Proteomes" id="UP000571950"/>
    </source>
</evidence>
<keyword evidence="5" id="KW-1185">Reference proteome</keyword>
<feature type="chain" id="PRO_5030574814" evidence="3">
    <location>
        <begin position="21"/>
        <end position="591"/>
    </location>
</feature>
<dbReference type="Proteomes" id="UP000571950">
    <property type="component" value="Unassembled WGS sequence"/>
</dbReference>
<dbReference type="GO" id="GO:0006493">
    <property type="term" value="P:protein O-linked glycosylation"/>
    <property type="evidence" value="ECO:0007669"/>
    <property type="project" value="TreeGrafter"/>
</dbReference>
<keyword evidence="1" id="KW-0802">TPR repeat</keyword>
<proteinExistence type="predicted"/>
<dbReference type="PROSITE" id="PS50005">
    <property type="entry name" value="TPR"/>
    <property type="match status" value="2"/>
</dbReference>
<feature type="compositionally biased region" description="Low complexity" evidence="2">
    <location>
        <begin position="36"/>
        <end position="51"/>
    </location>
</feature>
<name>A0A7W6BG41_9SPHN</name>
<dbReference type="SMART" id="SM00028">
    <property type="entry name" value="TPR"/>
    <property type="match status" value="4"/>
</dbReference>
<evidence type="ECO:0000256" key="1">
    <source>
        <dbReference type="PROSITE-ProRule" id="PRU00339"/>
    </source>
</evidence>
<sequence>MAACLALLWGAFMLPAPAFAQEGQAAPDADIRSETGIDAGSDTGADGANDADGADGEEGPILRLHPYAQARLAEIDRAMPRAVAAYREALAADPGSVDVARRGYRQAVLAGDRPLALAAARLLDAAEQLSRDGSVLLLADALDRRQWNEAAARIDRLETEGNLAFLAPFMRGWLSLAQKRYSPPEPVPDDASAAFGNRYRAEQLLLLALARGDRDGLDQAYADAADGIEDMGAEEQAMIAARLVKLGRRDLAERLLAEGEATWAGPDAAAALKRVGKLYRKRAFTPQYALGVLLTRLVDDLRGQGEGIATLSIARMAGFADPQSDDVRVTVARAALMADYPQIAEAEAAKVAPSSPAWFDAEAMRLRALVAQDREAEAVARAQQLVAQNEGNARGWRLLGDLMAQRDDFAGAAQAYGRARDALGGREDASLLLQLGGALEQAGQWAEARPLLERVVELAPDSAVALNHLGYALADRGEDLPRAIELLEKANRIRPREPAYIDSLGWAYFRAGRHARALPLLQNAVEMEPGNPELNEHLGDVLWAMGRRFEARYAWQAALVGLDEDDQRTPRMRARLTDKLDGKGPDAAARP</sequence>
<evidence type="ECO:0000256" key="2">
    <source>
        <dbReference type="SAM" id="MobiDB-lite"/>
    </source>
</evidence>
<feature type="region of interest" description="Disordered" evidence="2">
    <location>
        <begin position="25"/>
        <end position="60"/>
    </location>
</feature>
<dbReference type="InterPro" id="IPR019734">
    <property type="entry name" value="TPR_rpt"/>
</dbReference>
<dbReference type="AlphaFoldDB" id="A0A7W6BG41"/>
<dbReference type="PANTHER" id="PTHR44998:SF1">
    <property type="entry name" value="UDP-N-ACETYLGLUCOSAMINE--PEPTIDE N-ACETYLGLUCOSAMINYLTRANSFERASE 110 KDA SUBUNIT"/>
    <property type="match status" value="1"/>
</dbReference>
<dbReference type="Pfam" id="PF13432">
    <property type="entry name" value="TPR_16"/>
    <property type="match status" value="1"/>
</dbReference>
<reference evidence="4 5" key="1">
    <citation type="submission" date="2020-08" db="EMBL/GenBank/DDBJ databases">
        <title>Genomic Encyclopedia of Type Strains, Phase IV (KMG-IV): sequencing the most valuable type-strain genomes for metagenomic binning, comparative biology and taxonomic classification.</title>
        <authorList>
            <person name="Goeker M."/>
        </authorList>
    </citation>
    <scope>NUCLEOTIDE SEQUENCE [LARGE SCALE GENOMIC DNA]</scope>
    <source>
        <strain evidence="4 5">DSM 26189</strain>
    </source>
</reference>
<dbReference type="SUPFAM" id="SSF48452">
    <property type="entry name" value="TPR-like"/>
    <property type="match status" value="2"/>
</dbReference>
<dbReference type="Pfam" id="PF13424">
    <property type="entry name" value="TPR_12"/>
    <property type="match status" value="1"/>
</dbReference>
<dbReference type="Gene3D" id="1.25.40.10">
    <property type="entry name" value="Tetratricopeptide repeat domain"/>
    <property type="match status" value="1"/>
</dbReference>
<dbReference type="PANTHER" id="PTHR44998">
    <property type="match status" value="1"/>
</dbReference>
<protein>
    <submittedName>
        <fullName evidence="4">Tetratricopeptide (TPR) repeat protein</fullName>
    </submittedName>
</protein>
<dbReference type="RefSeq" id="WP_223177305.1">
    <property type="nucleotide sequence ID" value="NZ_BSPS01000167.1"/>
</dbReference>
<feature type="repeat" description="TPR" evidence="1">
    <location>
        <begin position="498"/>
        <end position="531"/>
    </location>
</feature>
<dbReference type="EMBL" id="JACIDT010000003">
    <property type="protein sequence ID" value="MBB3925399.1"/>
    <property type="molecule type" value="Genomic_DNA"/>
</dbReference>
<accession>A0A7W6BG41</accession>
<organism evidence="4 5">
    <name type="scientific">Sphingobium jiangsuense</name>
    <dbReference type="NCBI Taxonomy" id="870476"/>
    <lineage>
        <taxon>Bacteria</taxon>
        <taxon>Pseudomonadati</taxon>
        <taxon>Pseudomonadota</taxon>
        <taxon>Alphaproteobacteria</taxon>
        <taxon>Sphingomonadales</taxon>
        <taxon>Sphingomonadaceae</taxon>
        <taxon>Sphingobium</taxon>
    </lineage>
</organism>
<gene>
    <name evidence="4" type="ORF">GGR43_001112</name>
</gene>
<comment type="caution">
    <text evidence="4">The sequence shown here is derived from an EMBL/GenBank/DDBJ whole genome shotgun (WGS) entry which is preliminary data.</text>
</comment>
<evidence type="ECO:0000313" key="4">
    <source>
        <dbReference type="EMBL" id="MBB3925399.1"/>
    </source>
</evidence>
<keyword evidence="3" id="KW-0732">Signal</keyword>